<evidence type="ECO:0000256" key="1">
    <source>
        <dbReference type="ARBA" id="ARBA00006835"/>
    </source>
</evidence>
<evidence type="ECO:0000256" key="7">
    <source>
        <dbReference type="ARBA" id="ARBA00048552"/>
    </source>
</evidence>
<dbReference type="InterPro" id="IPR007120">
    <property type="entry name" value="DNA-dir_RNAP_su2_dom"/>
</dbReference>
<dbReference type="SUPFAM" id="SSF64484">
    <property type="entry name" value="beta and beta-prime subunits of DNA dependent RNA-polymerase"/>
    <property type="match status" value="2"/>
</dbReference>
<dbReference type="GO" id="GO:0032549">
    <property type="term" value="F:ribonucleoside binding"/>
    <property type="evidence" value="ECO:0007669"/>
    <property type="project" value="InterPro"/>
</dbReference>
<keyword evidence="5" id="KW-0548">Nucleotidyltransferase</keyword>
<evidence type="ECO:0000259" key="8">
    <source>
        <dbReference type="Pfam" id="PF00562"/>
    </source>
</evidence>
<sequence length="585" mass="66081">MTDIDIEEIEAAGEVDLRDLGEPFLQSFCKKAATSFFDEYGLVSHQLNSYNFFIEHGLQSVFESSGEMLVEPSFDPTKNKDHEWRYATVKFGEVSVDKPTLYSDDKELVFLPWHARLQNMTYSARMKVNVDVEVFVKKVVKRDKFKTGQDEYVEKQILSKKTQDIPIGRIPVMVKSVLCNTTEKGKNGESYRKGECAFDQGGYFVIKGAEKVFIAQEQICTKRLWISNSPWTVSYRSETKRNRFIVRLSENQKAEDFKRKEKVLTVYFLSTEIPVWVLFFALGVASDKEAVDLIAFDGGDASITNSVVASIQEADSVCEDFRHGRNALAYVEQQIKGTKFPPGESVDECLSLYLFPGLKSLKQKARFLGYMVKCLFSAYAGKRKCENRDNFRNKRIELAGELLERELRVHLAHARRTMTKAMQRHLTGDGDLKPISLLCTESGTDHSVKLKHTERGIVQKVVLSSNDDGKNYATVSLRQVRSPCLGDKFSSMHGQKGVLGYIEEQENFAFTNQGIVPDIVINPHAFPSRQTPGQLLEAALSKGIACPMQKKKGKSDAYSKVTRHATPFSTPSVDDITDQLHRALC</sequence>
<keyword evidence="6" id="KW-0804">Transcription</keyword>
<dbReference type="Proteomes" id="UP000032141">
    <property type="component" value="Chromosome C5"/>
</dbReference>
<dbReference type="GO" id="GO:0003677">
    <property type="term" value="F:DNA binding"/>
    <property type="evidence" value="ECO:0007669"/>
    <property type="project" value="InterPro"/>
</dbReference>
<keyword evidence="3" id="KW-0240">DNA-directed RNA polymerase</keyword>
<feature type="domain" description="DNA-directed RNA polymerase subunit 2 hybrid-binding" evidence="8">
    <location>
        <begin position="441"/>
        <end position="583"/>
    </location>
</feature>
<reference evidence="11" key="2">
    <citation type="submission" date="2015-03" db="UniProtKB">
        <authorList>
            <consortium name="EnsemblPlants"/>
        </authorList>
    </citation>
    <scope>IDENTIFICATION</scope>
</reference>
<dbReference type="Pfam" id="PF00562">
    <property type="entry name" value="RNA_pol_Rpb2_6"/>
    <property type="match status" value="1"/>
</dbReference>
<dbReference type="Gramene" id="Bo5g121240.1">
    <property type="protein sequence ID" value="Bo5g121240.1"/>
    <property type="gene ID" value="Bo5g121240"/>
</dbReference>
<dbReference type="Gene3D" id="3.90.1100.10">
    <property type="match status" value="1"/>
</dbReference>
<keyword evidence="12" id="KW-1185">Reference proteome</keyword>
<dbReference type="Gene3D" id="2.40.50.150">
    <property type="match status" value="1"/>
</dbReference>
<dbReference type="InterPro" id="IPR037033">
    <property type="entry name" value="DNA-dir_RNAP_su2_hyb_sf"/>
</dbReference>
<dbReference type="FunFam" id="3.90.1100.10:FF:000015">
    <property type="entry name" value="DNA-directed RNA polymerase subunit beta"/>
    <property type="match status" value="1"/>
</dbReference>
<comment type="similarity">
    <text evidence="1">Belongs to the RNA polymerase beta chain family.</text>
</comment>
<dbReference type="EnsemblPlants" id="Bo5g121240.1">
    <property type="protein sequence ID" value="Bo5g121240.1"/>
    <property type="gene ID" value="Bo5g121240"/>
</dbReference>
<comment type="catalytic activity">
    <reaction evidence="7">
        <text>RNA(n) + a ribonucleoside 5'-triphosphate = RNA(n+1) + diphosphate</text>
        <dbReference type="Rhea" id="RHEA:21248"/>
        <dbReference type="Rhea" id="RHEA-COMP:14527"/>
        <dbReference type="Rhea" id="RHEA-COMP:17342"/>
        <dbReference type="ChEBI" id="CHEBI:33019"/>
        <dbReference type="ChEBI" id="CHEBI:61557"/>
        <dbReference type="ChEBI" id="CHEBI:140395"/>
        <dbReference type="EC" id="2.7.7.6"/>
    </reaction>
</comment>
<dbReference type="eggNOG" id="KOG0214">
    <property type="taxonomic scope" value="Eukaryota"/>
</dbReference>
<evidence type="ECO:0000259" key="9">
    <source>
        <dbReference type="Pfam" id="PF04561"/>
    </source>
</evidence>
<dbReference type="AlphaFoldDB" id="A0A0D3CJ30"/>
<dbReference type="InterPro" id="IPR007642">
    <property type="entry name" value="RNA_pol_Rpb2_2"/>
</dbReference>
<dbReference type="Gene3D" id="2.40.270.10">
    <property type="entry name" value="DNA-directed RNA polymerase, subunit 2, domain 6"/>
    <property type="match status" value="1"/>
</dbReference>
<evidence type="ECO:0000256" key="5">
    <source>
        <dbReference type="ARBA" id="ARBA00022695"/>
    </source>
</evidence>
<dbReference type="Pfam" id="PF04561">
    <property type="entry name" value="RNA_pol_Rpb2_2"/>
    <property type="match status" value="1"/>
</dbReference>
<dbReference type="PANTHER" id="PTHR20856">
    <property type="entry name" value="DNA-DIRECTED RNA POLYMERASE I SUBUNIT 2"/>
    <property type="match status" value="1"/>
</dbReference>
<dbReference type="InterPro" id="IPR007121">
    <property type="entry name" value="RNA_pol_bsu_CS"/>
</dbReference>
<dbReference type="EC" id="2.7.7.6" evidence="2"/>
<evidence type="ECO:0000259" key="10">
    <source>
        <dbReference type="Pfam" id="PF04563"/>
    </source>
</evidence>
<evidence type="ECO:0000256" key="3">
    <source>
        <dbReference type="ARBA" id="ARBA00022478"/>
    </source>
</evidence>
<organism evidence="11 12">
    <name type="scientific">Brassica oleracea var. oleracea</name>
    <dbReference type="NCBI Taxonomy" id="109376"/>
    <lineage>
        <taxon>Eukaryota</taxon>
        <taxon>Viridiplantae</taxon>
        <taxon>Streptophyta</taxon>
        <taxon>Embryophyta</taxon>
        <taxon>Tracheophyta</taxon>
        <taxon>Spermatophyta</taxon>
        <taxon>Magnoliopsida</taxon>
        <taxon>eudicotyledons</taxon>
        <taxon>Gunneridae</taxon>
        <taxon>Pentapetalae</taxon>
        <taxon>rosids</taxon>
        <taxon>malvids</taxon>
        <taxon>Brassicales</taxon>
        <taxon>Brassicaceae</taxon>
        <taxon>Brassiceae</taxon>
        <taxon>Brassica</taxon>
    </lineage>
</organism>
<dbReference type="InterPro" id="IPR015712">
    <property type="entry name" value="DNA-dir_RNA_pol_su2"/>
</dbReference>
<accession>A0A0D3CJ30</accession>
<name>A0A0D3CJ30_BRAOL</name>
<dbReference type="InterPro" id="IPR037034">
    <property type="entry name" value="RNA_pol_Rpb2_2_sf"/>
</dbReference>
<feature type="domain" description="RNA polymerase beta subunit protrusion" evidence="10">
    <location>
        <begin position="41"/>
        <end position="432"/>
    </location>
</feature>
<dbReference type="STRING" id="109376.A0A0D3CJ30"/>
<proteinExistence type="inferred from homology"/>
<evidence type="ECO:0000256" key="6">
    <source>
        <dbReference type="ARBA" id="ARBA00023163"/>
    </source>
</evidence>
<dbReference type="Gene3D" id="3.90.1110.10">
    <property type="entry name" value="RNA polymerase Rpb2, domain 2"/>
    <property type="match status" value="1"/>
</dbReference>
<dbReference type="GO" id="GO:0000428">
    <property type="term" value="C:DNA-directed RNA polymerase complex"/>
    <property type="evidence" value="ECO:0007669"/>
    <property type="project" value="UniProtKB-KW"/>
</dbReference>
<dbReference type="FunFam" id="3.90.1110.10:FF:000010">
    <property type="entry name" value="DNA-directed RNA polymerase subunit beta"/>
    <property type="match status" value="1"/>
</dbReference>
<protein>
    <recommendedName>
        <fullName evidence="2">DNA-directed RNA polymerase</fullName>
        <ecNumber evidence="2">2.7.7.6</ecNumber>
    </recommendedName>
</protein>
<dbReference type="GO" id="GO:0003899">
    <property type="term" value="F:DNA-directed RNA polymerase activity"/>
    <property type="evidence" value="ECO:0007669"/>
    <property type="project" value="UniProtKB-EC"/>
</dbReference>
<feature type="domain" description="RNA polymerase Rpb2" evidence="9">
    <location>
        <begin position="237"/>
        <end position="397"/>
    </location>
</feature>
<reference evidence="11 12" key="1">
    <citation type="journal article" date="2014" name="Genome Biol.">
        <title>Transcriptome and methylome profiling reveals relics of genome dominance in the mesopolyploid Brassica oleracea.</title>
        <authorList>
            <person name="Parkin I.A."/>
            <person name="Koh C."/>
            <person name="Tang H."/>
            <person name="Robinson S.J."/>
            <person name="Kagale S."/>
            <person name="Clarke W.E."/>
            <person name="Town C.D."/>
            <person name="Nixon J."/>
            <person name="Krishnakumar V."/>
            <person name="Bidwell S.L."/>
            <person name="Denoeud F."/>
            <person name="Belcram H."/>
            <person name="Links M.G."/>
            <person name="Just J."/>
            <person name="Clarke C."/>
            <person name="Bender T."/>
            <person name="Huebert T."/>
            <person name="Mason A.S."/>
            <person name="Pires J.C."/>
            <person name="Barker G."/>
            <person name="Moore J."/>
            <person name="Walley P.G."/>
            <person name="Manoli S."/>
            <person name="Batley J."/>
            <person name="Edwards D."/>
            <person name="Nelson M.N."/>
            <person name="Wang X."/>
            <person name="Paterson A.H."/>
            <person name="King G."/>
            <person name="Bancroft I."/>
            <person name="Chalhoub B."/>
            <person name="Sharpe A.G."/>
        </authorList>
    </citation>
    <scope>NUCLEOTIDE SEQUENCE</scope>
    <source>
        <strain evidence="11 12">cv. TO1000</strain>
    </source>
</reference>
<evidence type="ECO:0000256" key="4">
    <source>
        <dbReference type="ARBA" id="ARBA00022679"/>
    </source>
</evidence>
<dbReference type="InterPro" id="IPR014724">
    <property type="entry name" value="RNA_pol_RPB2_OB-fold"/>
</dbReference>
<keyword evidence="4" id="KW-0808">Transferase</keyword>
<dbReference type="Pfam" id="PF04563">
    <property type="entry name" value="RNA_pol_Rpb2_1"/>
    <property type="match status" value="1"/>
</dbReference>
<evidence type="ECO:0000256" key="2">
    <source>
        <dbReference type="ARBA" id="ARBA00012418"/>
    </source>
</evidence>
<evidence type="ECO:0000313" key="12">
    <source>
        <dbReference type="Proteomes" id="UP000032141"/>
    </source>
</evidence>
<evidence type="ECO:0000313" key="11">
    <source>
        <dbReference type="EnsemblPlants" id="Bo5g121240.1"/>
    </source>
</evidence>
<dbReference type="PROSITE" id="PS01166">
    <property type="entry name" value="RNA_POL_BETA"/>
    <property type="match status" value="1"/>
</dbReference>
<dbReference type="InterPro" id="IPR007644">
    <property type="entry name" value="RNA_pol_bsu_protrusion"/>
</dbReference>
<dbReference type="GO" id="GO:0006351">
    <property type="term" value="P:DNA-templated transcription"/>
    <property type="evidence" value="ECO:0007669"/>
    <property type="project" value="InterPro"/>
</dbReference>
<dbReference type="HOGENOM" id="CLU_466445_0_0_1"/>